<proteinExistence type="inferred from homology"/>
<feature type="compositionally biased region" description="Low complexity" evidence="7">
    <location>
        <begin position="25"/>
        <end position="36"/>
    </location>
</feature>
<dbReference type="RefSeq" id="WP_246535665.1">
    <property type="nucleotide sequence ID" value="NZ_BAAAHS010000011.1"/>
</dbReference>
<evidence type="ECO:0000256" key="6">
    <source>
        <dbReference type="ARBA" id="ARBA00034125"/>
    </source>
</evidence>
<evidence type="ECO:0000256" key="4">
    <source>
        <dbReference type="ARBA" id="ARBA00022989"/>
    </source>
</evidence>
<name>A0ABX8EPZ5_9ACTN</name>
<dbReference type="PANTHER" id="PTHR34390:SF2">
    <property type="entry name" value="SUCCINATE TRANSPORTER SUBUNIT YJJP-RELATED"/>
    <property type="match status" value="1"/>
</dbReference>
<sequence length="572" mass="58943">MRDVRQRASGHQAARPRTPAPAPAPTRSRGAAPATPSGLDETGVMRLSETGTMRRVSRREIVDPAHVSLTIDLSLRVGELLLSSGAGAADVSATMQSIARHAGLHNADVDITFTSLSMSFQGDPETPPIGHTRQVAQRDIDYEDLTRVDHLVREVLADRATLREARARLARITSSGHGRPRWAVTLGWGLMAAGTAVSLGGGALVALIALVAAVVIDRLKKAMSRRRLPLFYQQVAGGAVATMIAAGATLLPVGLDPSLVVTASIIVLLAGIGFLGALQDALSGFYVTATARLTEAVLATAGIIAGVSGALSLAGTLGISVGTLEPAAVRLQDLPVMAAGAAVATAAFAFASYAPKRSLLPVGLIGAVAVVISQTVDLGFGRAWSVAFAALFVGLVSFPVASRLRFPILVLAVSTLVPLLPGLSIYRGLSLMAEGDTSRGLASMITAVSVAIALSSGVILGEYVAQPVGRNARRLENRLAGPRLVGPSVMPTGRRQPPTIQVASVEHVATEEVPPAEGAAAQAAQAARPAPQARPVQQAQQRGSANSTDLTDMLFLPLEPTDEGPPPGGSGR</sequence>
<feature type="compositionally biased region" description="Low complexity" evidence="7">
    <location>
        <begin position="512"/>
        <end position="542"/>
    </location>
</feature>
<evidence type="ECO:0000256" key="3">
    <source>
        <dbReference type="ARBA" id="ARBA00022692"/>
    </source>
</evidence>
<evidence type="ECO:0000256" key="1">
    <source>
        <dbReference type="ARBA" id="ARBA00004651"/>
    </source>
</evidence>
<evidence type="ECO:0000259" key="10">
    <source>
        <dbReference type="Pfam" id="PF12821"/>
    </source>
</evidence>
<dbReference type="Proteomes" id="UP000679307">
    <property type="component" value="Chromosome"/>
</dbReference>
<evidence type="ECO:0000256" key="2">
    <source>
        <dbReference type="ARBA" id="ARBA00022475"/>
    </source>
</evidence>
<evidence type="ECO:0000259" key="9">
    <source>
        <dbReference type="Pfam" id="PF06738"/>
    </source>
</evidence>
<keyword evidence="4 8" id="KW-1133">Transmembrane helix</keyword>
<feature type="transmembrane region" description="Helical" evidence="8">
    <location>
        <begin position="298"/>
        <end position="322"/>
    </location>
</feature>
<feature type="domain" description="Threonine/serine exporter-like N-terminal" evidence="9">
    <location>
        <begin position="73"/>
        <end position="313"/>
    </location>
</feature>
<dbReference type="InterPro" id="IPR050539">
    <property type="entry name" value="ThrE_Dicarb/AminoAcid_Exp"/>
</dbReference>
<comment type="subcellular location">
    <subcellularLocation>
        <location evidence="1">Cell membrane</location>
        <topology evidence="1">Multi-pass membrane protein</topology>
    </subcellularLocation>
</comment>
<evidence type="ECO:0000256" key="8">
    <source>
        <dbReference type="SAM" id="Phobius"/>
    </source>
</evidence>
<evidence type="ECO:0000256" key="7">
    <source>
        <dbReference type="SAM" id="MobiDB-lite"/>
    </source>
</evidence>
<organism evidence="11 12">
    <name type="scientific">Nocardioides aquaticus</name>
    <dbReference type="NCBI Taxonomy" id="160826"/>
    <lineage>
        <taxon>Bacteria</taxon>
        <taxon>Bacillati</taxon>
        <taxon>Actinomycetota</taxon>
        <taxon>Actinomycetes</taxon>
        <taxon>Propionibacteriales</taxon>
        <taxon>Nocardioidaceae</taxon>
        <taxon>Nocardioides</taxon>
    </lineage>
</organism>
<keyword evidence="3 8" id="KW-0812">Transmembrane</keyword>
<dbReference type="PANTHER" id="PTHR34390">
    <property type="entry name" value="UPF0442 PROTEIN YJJB-RELATED"/>
    <property type="match status" value="1"/>
</dbReference>
<dbReference type="Pfam" id="PF12821">
    <property type="entry name" value="ThrE_2"/>
    <property type="match status" value="1"/>
</dbReference>
<dbReference type="InterPro" id="IPR010619">
    <property type="entry name" value="ThrE-like_N"/>
</dbReference>
<feature type="transmembrane region" description="Helical" evidence="8">
    <location>
        <begin position="334"/>
        <end position="351"/>
    </location>
</feature>
<dbReference type="InterPro" id="IPR024528">
    <property type="entry name" value="ThrE_2"/>
</dbReference>
<feature type="transmembrane region" description="Helical" evidence="8">
    <location>
        <begin position="441"/>
        <end position="465"/>
    </location>
</feature>
<evidence type="ECO:0000313" key="11">
    <source>
        <dbReference type="EMBL" id="QVT81422.1"/>
    </source>
</evidence>
<feature type="transmembrane region" description="Helical" evidence="8">
    <location>
        <begin position="408"/>
        <end position="429"/>
    </location>
</feature>
<dbReference type="EMBL" id="CP075371">
    <property type="protein sequence ID" value="QVT81422.1"/>
    <property type="molecule type" value="Genomic_DNA"/>
</dbReference>
<reference evidence="11 12" key="1">
    <citation type="submission" date="2021-05" db="EMBL/GenBank/DDBJ databases">
        <title>Complete genome of Nocardioides aquaticus KCTC 9944T isolated from meromictic and hypersaline Ekho Lake, Antarctica.</title>
        <authorList>
            <person name="Hwang K."/>
            <person name="Kim K.M."/>
            <person name="Choe H."/>
        </authorList>
    </citation>
    <scope>NUCLEOTIDE SEQUENCE [LARGE SCALE GENOMIC DNA]</scope>
    <source>
        <strain evidence="11 12">KCTC 9944</strain>
    </source>
</reference>
<feature type="region of interest" description="Disordered" evidence="7">
    <location>
        <begin position="512"/>
        <end position="572"/>
    </location>
</feature>
<comment type="similarity">
    <text evidence="6">Belongs to the ThrE exporter (TC 2.A.79) family.</text>
</comment>
<evidence type="ECO:0000256" key="5">
    <source>
        <dbReference type="ARBA" id="ARBA00023136"/>
    </source>
</evidence>
<keyword evidence="5 8" id="KW-0472">Membrane</keyword>
<gene>
    <name evidence="11" type="primary">yjjP</name>
    <name evidence="11" type="ORF">ENKNEFLB_03832</name>
</gene>
<accession>A0ABX8EPZ5</accession>
<feature type="transmembrane region" description="Helical" evidence="8">
    <location>
        <begin position="259"/>
        <end position="278"/>
    </location>
</feature>
<feature type="region of interest" description="Disordered" evidence="7">
    <location>
        <begin position="1"/>
        <end position="44"/>
    </location>
</feature>
<feature type="domain" description="Threonine/Serine exporter ThrE" evidence="10">
    <location>
        <begin position="340"/>
        <end position="462"/>
    </location>
</feature>
<keyword evidence="12" id="KW-1185">Reference proteome</keyword>
<feature type="transmembrane region" description="Helical" evidence="8">
    <location>
        <begin position="188"/>
        <end position="216"/>
    </location>
</feature>
<feature type="transmembrane region" description="Helical" evidence="8">
    <location>
        <begin position="358"/>
        <end position="376"/>
    </location>
</feature>
<evidence type="ECO:0000313" key="12">
    <source>
        <dbReference type="Proteomes" id="UP000679307"/>
    </source>
</evidence>
<dbReference type="Pfam" id="PF06738">
    <property type="entry name" value="ThrE"/>
    <property type="match status" value="1"/>
</dbReference>
<keyword evidence="2" id="KW-1003">Cell membrane</keyword>
<feature type="transmembrane region" description="Helical" evidence="8">
    <location>
        <begin position="382"/>
        <end position="401"/>
    </location>
</feature>
<feature type="compositionally biased region" description="Pro residues" evidence="7">
    <location>
        <begin position="563"/>
        <end position="572"/>
    </location>
</feature>
<feature type="transmembrane region" description="Helical" evidence="8">
    <location>
        <begin position="228"/>
        <end position="253"/>
    </location>
</feature>
<protein>
    <submittedName>
        <fullName evidence="11">Inner membrane protein YjjP</fullName>
    </submittedName>
</protein>